<dbReference type="RefSeq" id="XP_062630525.1">
    <property type="nucleotide sequence ID" value="XM_062774541.1"/>
</dbReference>
<evidence type="ECO:0000256" key="1">
    <source>
        <dbReference type="SAM" id="MobiDB-lite"/>
    </source>
</evidence>
<accession>A0AAF0YGB7</accession>
<feature type="region of interest" description="Disordered" evidence="1">
    <location>
        <begin position="442"/>
        <end position="535"/>
    </location>
</feature>
<proteinExistence type="predicted"/>
<keyword evidence="3" id="KW-1185">Reference proteome</keyword>
<name>A0AAF0YGB7_9TREE</name>
<feature type="region of interest" description="Disordered" evidence="1">
    <location>
        <begin position="1"/>
        <end position="20"/>
    </location>
</feature>
<feature type="compositionally biased region" description="Acidic residues" evidence="1">
    <location>
        <begin position="492"/>
        <end position="507"/>
    </location>
</feature>
<reference evidence="2" key="1">
    <citation type="submission" date="2023-10" db="EMBL/GenBank/DDBJ databases">
        <authorList>
            <person name="Noh H."/>
        </authorList>
    </citation>
    <scope>NUCLEOTIDE SEQUENCE</scope>
    <source>
        <strain evidence="2">DUCC4014</strain>
    </source>
</reference>
<sequence>MSDGAEAQRKRSMEGQRTAERTAKVNILSLRLEPPYTTSTLIEHMRIFEMNSVKIASVFGSTNTARGRVRGQLLLETLPQHIARAVNKRDQHITFKRAKAAFLDVAREAGHLPVVDEPKWGPHPFLDILESLRPGDIFPHVNQKGIVEEPTRTATPVAPDPDDVASANEDGDKEQAGAEAEIGAGSDGDSDAVAEILNDGMPIILRLYLVPRQKPRSLCSYCSDIEDDHDIDDCPDKASGTLPRNRLALAVYNNPHGTIPAELDFGLFIQAPAADRFGNIETATIFLAPYTTTEGQVHVVRDYSLLINPQPIYAVSLKRIGSNEVVRSSLKGSVILHFGGYWCGSPDGGAGIVIHDVYYVPDAPCNALSIHALGDQWKVFDNQRLLQGPNCEAMLARFPNGLLAAQLPAILGPNDNLSPPPEWNTQSSFCIGYARETVADKGKMKDELPLDRPPVVPKVPTTNKKKFTDRPPPPHLDRKDDGPVSRVPAEAADVDMEEDMVLDTDEETSTKSVPSQQAAAPKLKPPSSPAEIDGPTPALMIHTTTGTLFSLKRCSTPASFSLDPTASHHVVRSDKFTSTHGEAAPEVTFSSQNLHIPPTMLNASSTVILSERYDPKDPSDIIGVEIPDVYFADGRINGWLNILSEPLLTKQGWVVNCEARVLRHPKSGVSFEIQETVGMDFVLVCTWQLE</sequence>
<organism evidence="2 3">
    <name type="scientific">Vanrija pseudolonga</name>
    <dbReference type="NCBI Taxonomy" id="143232"/>
    <lineage>
        <taxon>Eukaryota</taxon>
        <taxon>Fungi</taxon>
        <taxon>Dikarya</taxon>
        <taxon>Basidiomycota</taxon>
        <taxon>Agaricomycotina</taxon>
        <taxon>Tremellomycetes</taxon>
        <taxon>Trichosporonales</taxon>
        <taxon>Trichosporonaceae</taxon>
        <taxon>Vanrija</taxon>
    </lineage>
</organism>
<evidence type="ECO:0000313" key="2">
    <source>
        <dbReference type="EMBL" id="WOO84499.1"/>
    </source>
</evidence>
<protein>
    <submittedName>
        <fullName evidence="2">Uncharacterized protein</fullName>
    </submittedName>
</protein>
<feature type="region of interest" description="Disordered" evidence="1">
    <location>
        <begin position="146"/>
        <end position="189"/>
    </location>
</feature>
<dbReference type="Proteomes" id="UP000827549">
    <property type="component" value="Chromosome 6"/>
</dbReference>
<evidence type="ECO:0000313" key="3">
    <source>
        <dbReference type="Proteomes" id="UP000827549"/>
    </source>
</evidence>
<gene>
    <name evidence="2" type="ORF">LOC62_06G008018</name>
</gene>
<dbReference type="GeneID" id="87811188"/>
<dbReference type="EMBL" id="CP086719">
    <property type="protein sequence ID" value="WOO84499.1"/>
    <property type="molecule type" value="Genomic_DNA"/>
</dbReference>
<dbReference type="AlphaFoldDB" id="A0AAF0YGB7"/>